<dbReference type="Proteomes" id="UP000597507">
    <property type="component" value="Unassembled WGS sequence"/>
</dbReference>
<protein>
    <submittedName>
        <fullName evidence="2">Peptidase M28</fullName>
    </submittedName>
</protein>
<dbReference type="SUPFAM" id="SSF52025">
    <property type="entry name" value="PA domain"/>
    <property type="match status" value="1"/>
</dbReference>
<name>A0A8J2ZCQ3_9PROT</name>
<evidence type="ECO:0000259" key="1">
    <source>
        <dbReference type="Pfam" id="PF04389"/>
    </source>
</evidence>
<feature type="domain" description="Peptidase M28" evidence="1">
    <location>
        <begin position="227"/>
        <end position="417"/>
    </location>
</feature>
<accession>A0A8J2ZCQ3</accession>
<evidence type="ECO:0000313" key="2">
    <source>
        <dbReference type="EMBL" id="GGG39706.1"/>
    </source>
</evidence>
<gene>
    <name evidence="2" type="ORF">GCM10010964_29100</name>
</gene>
<dbReference type="InterPro" id="IPR039373">
    <property type="entry name" value="Peptidase_M28B"/>
</dbReference>
<dbReference type="PANTHER" id="PTHR10404">
    <property type="entry name" value="N-ACETYLATED-ALPHA-LINKED ACIDIC DIPEPTIDASE"/>
    <property type="match status" value="1"/>
</dbReference>
<proteinExistence type="predicted"/>
<keyword evidence="3" id="KW-1185">Reference proteome</keyword>
<comment type="caution">
    <text evidence="2">The sequence shown here is derived from an EMBL/GenBank/DDBJ whole genome shotgun (WGS) entry which is preliminary data.</text>
</comment>
<dbReference type="Gene3D" id="3.40.630.10">
    <property type="entry name" value="Zn peptidases"/>
    <property type="match status" value="1"/>
</dbReference>
<sequence>MSQQSIVQALSVARVRADVERITTEIPSRLAGSENGRRMAEYSRDALRAAGVPAEVQETPGLVSFPGKGELQVLAPRAIAIEANTLGHSLPTLPEGVSGELMDVASGAFEEYEGRDATGKITLSELSYHPARHEKQRIAALMGSTGCVMMNWGHAENTAVPFGSVKPAWGNPTPEALRDEMPTLPCIGIARTAGLALREMLKAGPVRVRMRAHVENGWRPVQITVGEIRAPRGEDFVVVGGHQDSWPGPQATDNAAGNAVIMELARVFAQHRDKLRRGLVFGFWTAHETGTMVGSSWYVDRNWDRLRRHAVAYLQIDQPGCVGTSRWGTNSNVELRRFHQAVEAQVLGGMPNSWRRAVKTGDSSFFGLGVPMLAGNTGYTEAELKATALATLGWWHHSLENTMDKLDWSLMGVHLRVYGAWLWELCTAPVLPFEFVSVADQFIERLGALAGAGASVGLAGALERAREFRAAAQRLDAAAEQWRARYAAGGVADEAPAETLNACLKRLSRMLVPLASTAKGTYGHDPYGYTPQGSMIPSLYDVPKLPKLEGEARWVLETKLVRERNRVADALDDARTLIDDTLRRLG</sequence>
<dbReference type="InterPro" id="IPR046450">
    <property type="entry name" value="PA_dom_sf"/>
</dbReference>
<reference evidence="2 3" key="1">
    <citation type="journal article" date="2014" name="Int. J. Syst. Evol. Microbiol.">
        <title>Complete genome sequence of Corynebacterium casei LMG S-19264T (=DSM 44701T), isolated from a smear-ripened cheese.</title>
        <authorList>
            <consortium name="US DOE Joint Genome Institute (JGI-PGF)"/>
            <person name="Walter F."/>
            <person name="Albersmeier A."/>
            <person name="Kalinowski J."/>
            <person name="Ruckert C."/>
        </authorList>
    </citation>
    <scope>NUCLEOTIDE SEQUENCE [LARGE SCALE GENOMIC DNA]</scope>
    <source>
        <strain evidence="2 3">CGMCC 1.16330</strain>
    </source>
</reference>
<dbReference type="InterPro" id="IPR007484">
    <property type="entry name" value="Peptidase_M28"/>
</dbReference>
<dbReference type="SUPFAM" id="SSF53187">
    <property type="entry name" value="Zn-dependent exopeptidases"/>
    <property type="match status" value="1"/>
</dbReference>
<dbReference type="PANTHER" id="PTHR10404:SF46">
    <property type="entry name" value="VACUOLAR PROTEIN SORTING-ASSOCIATED PROTEIN 70"/>
    <property type="match status" value="1"/>
</dbReference>
<dbReference type="AlphaFoldDB" id="A0A8J2ZCQ3"/>
<dbReference type="EMBL" id="BMKS01000009">
    <property type="protein sequence ID" value="GGG39706.1"/>
    <property type="molecule type" value="Genomic_DNA"/>
</dbReference>
<dbReference type="RefSeq" id="WP_188901464.1">
    <property type="nucleotide sequence ID" value="NZ_BMKS01000009.1"/>
</dbReference>
<dbReference type="Gene3D" id="3.50.30.30">
    <property type="match status" value="1"/>
</dbReference>
<evidence type="ECO:0000313" key="3">
    <source>
        <dbReference type="Proteomes" id="UP000597507"/>
    </source>
</evidence>
<organism evidence="2 3">
    <name type="scientific">Caldovatus sediminis</name>
    <dbReference type="NCBI Taxonomy" id="2041189"/>
    <lineage>
        <taxon>Bacteria</taxon>
        <taxon>Pseudomonadati</taxon>
        <taxon>Pseudomonadota</taxon>
        <taxon>Alphaproteobacteria</taxon>
        <taxon>Acetobacterales</taxon>
        <taxon>Roseomonadaceae</taxon>
        <taxon>Caldovatus</taxon>
    </lineage>
</organism>
<dbReference type="Pfam" id="PF04389">
    <property type="entry name" value="Peptidase_M28"/>
    <property type="match status" value="1"/>
</dbReference>